<gene>
    <name evidence="4" type="ORF">MPUL_17250</name>
</gene>
<dbReference type="Gene3D" id="3.50.30.30">
    <property type="match status" value="1"/>
</dbReference>
<feature type="domain" description="Peptidase M28" evidence="3">
    <location>
        <begin position="236"/>
        <end position="455"/>
    </location>
</feature>
<protein>
    <submittedName>
        <fullName evidence="4">Peptidase M28</fullName>
    </submittedName>
</protein>
<evidence type="ECO:0000256" key="1">
    <source>
        <dbReference type="SAM" id="SignalP"/>
    </source>
</evidence>
<dbReference type="PROSITE" id="PS51257">
    <property type="entry name" value="PROKAR_LIPOPROTEIN"/>
    <property type="match status" value="1"/>
</dbReference>
<dbReference type="InterPro" id="IPR003137">
    <property type="entry name" value="PA_domain"/>
</dbReference>
<evidence type="ECO:0000313" key="5">
    <source>
        <dbReference type="Proteomes" id="UP000467252"/>
    </source>
</evidence>
<evidence type="ECO:0000259" key="2">
    <source>
        <dbReference type="Pfam" id="PF02225"/>
    </source>
</evidence>
<dbReference type="PANTHER" id="PTHR12147:SF26">
    <property type="entry name" value="PEPTIDASE M28 DOMAIN-CONTAINING PROTEIN"/>
    <property type="match status" value="1"/>
</dbReference>
<dbReference type="Gene3D" id="3.40.630.10">
    <property type="entry name" value="Zn peptidases"/>
    <property type="match status" value="1"/>
</dbReference>
<dbReference type="GO" id="GO:0008235">
    <property type="term" value="F:metalloexopeptidase activity"/>
    <property type="evidence" value="ECO:0007669"/>
    <property type="project" value="InterPro"/>
</dbReference>
<dbReference type="InterPro" id="IPR007484">
    <property type="entry name" value="Peptidase_M28"/>
</dbReference>
<keyword evidence="5" id="KW-1185">Reference proteome</keyword>
<feature type="domain" description="PA" evidence="2">
    <location>
        <begin position="134"/>
        <end position="213"/>
    </location>
</feature>
<dbReference type="SUPFAM" id="SSF52025">
    <property type="entry name" value="PA domain"/>
    <property type="match status" value="1"/>
</dbReference>
<reference evidence="4 5" key="1">
    <citation type="journal article" date="2019" name="Emerg. Microbes Infect.">
        <title>Comprehensive subspecies identification of 175 nontuberculous mycobacteria species based on 7547 genomic profiles.</title>
        <authorList>
            <person name="Matsumoto Y."/>
            <person name="Kinjo T."/>
            <person name="Motooka D."/>
            <person name="Nabeya D."/>
            <person name="Jung N."/>
            <person name="Uechi K."/>
            <person name="Horii T."/>
            <person name="Iida T."/>
            <person name="Fujita J."/>
            <person name="Nakamura S."/>
        </authorList>
    </citation>
    <scope>NUCLEOTIDE SEQUENCE [LARGE SCALE GENOMIC DNA]</scope>
    <source>
        <strain evidence="4 5">JCM 6370</strain>
    </source>
</reference>
<organism evidence="4 5">
    <name type="scientific">Mycolicibacterium pulveris</name>
    <name type="common">Mycobacterium pulveris</name>
    <dbReference type="NCBI Taxonomy" id="36813"/>
    <lineage>
        <taxon>Bacteria</taxon>
        <taxon>Bacillati</taxon>
        <taxon>Actinomycetota</taxon>
        <taxon>Actinomycetes</taxon>
        <taxon>Mycobacteriales</taxon>
        <taxon>Mycobacteriaceae</taxon>
        <taxon>Mycolicibacterium</taxon>
    </lineage>
</organism>
<feature type="chain" id="PRO_5038378528" evidence="1">
    <location>
        <begin position="20"/>
        <end position="482"/>
    </location>
</feature>
<dbReference type="Pfam" id="PF02225">
    <property type="entry name" value="PA"/>
    <property type="match status" value="1"/>
</dbReference>
<dbReference type="RefSeq" id="WP_163905992.1">
    <property type="nucleotide sequence ID" value="NZ_AP022599.1"/>
</dbReference>
<dbReference type="SUPFAM" id="SSF53187">
    <property type="entry name" value="Zn-dependent exopeptidases"/>
    <property type="match status" value="1"/>
</dbReference>
<dbReference type="CDD" id="cd04816">
    <property type="entry name" value="PA_SaNapH_like"/>
    <property type="match status" value="1"/>
</dbReference>
<dbReference type="InterPro" id="IPR046450">
    <property type="entry name" value="PA_dom_sf"/>
</dbReference>
<dbReference type="PANTHER" id="PTHR12147">
    <property type="entry name" value="METALLOPEPTIDASE M28 FAMILY MEMBER"/>
    <property type="match status" value="1"/>
</dbReference>
<proteinExistence type="predicted"/>
<dbReference type="InterPro" id="IPR045175">
    <property type="entry name" value="M28_fam"/>
</dbReference>
<evidence type="ECO:0000259" key="3">
    <source>
        <dbReference type="Pfam" id="PF04389"/>
    </source>
</evidence>
<dbReference type="GO" id="GO:0006508">
    <property type="term" value="P:proteolysis"/>
    <property type="evidence" value="ECO:0007669"/>
    <property type="project" value="InterPro"/>
</dbReference>
<dbReference type="Pfam" id="PF04389">
    <property type="entry name" value="Peptidase_M28"/>
    <property type="match status" value="1"/>
</dbReference>
<keyword evidence="1" id="KW-0732">Signal</keyword>
<sequence length="482" mass="50092">MRWAALIAAVAVLVSCSNGDDGPSPAEFSRALAAAVTADGMYTHLEKLQEIADANDGNRGQGTTGLSASVDYVAQFLRDKGFDVETPEYERLDRVEGGDPTLTVNGREHHVDQASLLISTPPGGLKAITLRPGRPAGCRTSDYDGVSVKGAISVVDDTGCSVVDKQNVAVAEGAVGLLVVSEAGRTPSGLFTPGYYRGLTVPVGVIDAATNAALRRTTARVTLVLDDKPVMAKGRNVLAQTNTGATDNVVMAGAHLDSSAASPGINDNGSGVAALLETASALGSQPRTTNAVRFAFWGSEENGLQGATSYLRGLSTEQLSQIALYLDVDMIGSSNAGYFTYDGDQSAQLNPDIPVHAVPEGSAGIERTLAGYLYSAGVRPADMPLSRITDYNAFLSAGIPIGGLTTGSSQRKSEAQERLWGGHAGIAFDPNYRTRRDTVANINRDALAVMGSAAAFAVATYAQSIEGVNGVPAQAQRQRGAR</sequence>
<dbReference type="Proteomes" id="UP000467252">
    <property type="component" value="Chromosome"/>
</dbReference>
<accession>A0A7I7UH31</accession>
<dbReference type="EMBL" id="AP022599">
    <property type="protein sequence ID" value="BBY80567.1"/>
    <property type="molecule type" value="Genomic_DNA"/>
</dbReference>
<feature type="signal peptide" evidence="1">
    <location>
        <begin position="1"/>
        <end position="19"/>
    </location>
</feature>
<name>A0A7I7UH31_MYCPV</name>
<dbReference type="AlphaFoldDB" id="A0A7I7UH31"/>
<evidence type="ECO:0000313" key="4">
    <source>
        <dbReference type="EMBL" id="BBY80567.1"/>
    </source>
</evidence>